<dbReference type="InterPro" id="IPR003439">
    <property type="entry name" value="ABC_transporter-like_ATP-bd"/>
</dbReference>
<keyword evidence="3" id="KW-0813">Transport</keyword>
<dbReference type="EMBL" id="LR215032">
    <property type="protein sequence ID" value="VEU73048.1"/>
    <property type="molecule type" value="Genomic_DNA"/>
</dbReference>
<dbReference type="GO" id="GO:0005886">
    <property type="term" value="C:plasma membrane"/>
    <property type="evidence" value="ECO:0007669"/>
    <property type="project" value="UniProtKB-SubCell"/>
</dbReference>
<gene>
    <name evidence="12" type="primary">mldB1_3</name>
    <name evidence="12" type="ORF">NCTC10186_00537</name>
</gene>
<evidence type="ECO:0000256" key="2">
    <source>
        <dbReference type="ARBA" id="ARBA00005417"/>
    </source>
</evidence>
<evidence type="ECO:0000256" key="9">
    <source>
        <dbReference type="SAM" id="Phobius"/>
    </source>
</evidence>
<evidence type="ECO:0000256" key="3">
    <source>
        <dbReference type="ARBA" id="ARBA00022448"/>
    </source>
</evidence>
<evidence type="ECO:0000313" key="12">
    <source>
        <dbReference type="EMBL" id="VEU73048.1"/>
    </source>
</evidence>
<feature type="transmembrane region" description="Helical" evidence="9">
    <location>
        <begin position="41"/>
        <end position="65"/>
    </location>
</feature>
<dbReference type="InterPro" id="IPR036640">
    <property type="entry name" value="ABC1_TM_sf"/>
</dbReference>
<dbReference type="PROSITE" id="PS50929">
    <property type="entry name" value="ABC_TM1F"/>
    <property type="match status" value="1"/>
</dbReference>
<dbReference type="InterPro" id="IPR039421">
    <property type="entry name" value="Type_1_exporter"/>
</dbReference>
<name>A0A449AZV4_9BACT</name>
<evidence type="ECO:0000256" key="7">
    <source>
        <dbReference type="ARBA" id="ARBA00022989"/>
    </source>
</evidence>
<evidence type="ECO:0000256" key="8">
    <source>
        <dbReference type="ARBA" id="ARBA00023136"/>
    </source>
</evidence>
<proteinExistence type="inferred from homology"/>
<evidence type="ECO:0000256" key="4">
    <source>
        <dbReference type="ARBA" id="ARBA00022692"/>
    </source>
</evidence>
<dbReference type="PANTHER" id="PTHR24221:SF499">
    <property type="entry name" value="FATTY ACID ABC TRANSPORTER ATP-BINDING_PERMEASE PROTEIN"/>
    <property type="match status" value="1"/>
</dbReference>
<dbReference type="InterPro" id="IPR003593">
    <property type="entry name" value="AAA+_ATPase"/>
</dbReference>
<keyword evidence="8 9" id="KW-0472">Membrane</keyword>
<dbReference type="PANTHER" id="PTHR24221">
    <property type="entry name" value="ATP-BINDING CASSETTE SUB-FAMILY B"/>
    <property type="match status" value="1"/>
</dbReference>
<dbReference type="Gene3D" id="1.20.1560.10">
    <property type="entry name" value="ABC transporter type 1, transmembrane domain"/>
    <property type="match status" value="1"/>
</dbReference>
<dbReference type="AlphaFoldDB" id="A0A449AZV4"/>
<protein>
    <submittedName>
        <fullName evidence="12">ABC-type multidrug/protein/lipid transport system ATPase component</fullName>
        <ecNumber evidence="12">3.6.3.-</ecNumber>
    </submittedName>
</protein>
<dbReference type="SUPFAM" id="SSF90123">
    <property type="entry name" value="ABC transporter transmembrane region"/>
    <property type="match status" value="1"/>
</dbReference>
<comment type="subcellular location">
    <subcellularLocation>
        <location evidence="1">Cell membrane</location>
        <topology evidence="1">Multi-pass membrane protein</topology>
    </subcellularLocation>
</comment>
<dbReference type="FunFam" id="3.40.50.300:FF:000287">
    <property type="entry name" value="Multidrug ABC transporter ATP-binding protein"/>
    <property type="match status" value="1"/>
</dbReference>
<keyword evidence="4 9" id="KW-0812">Transmembrane</keyword>
<dbReference type="Pfam" id="PF00005">
    <property type="entry name" value="ABC_tran"/>
    <property type="match status" value="1"/>
</dbReference>
<dbReference type="GO" id="GO:0005524">
    <property type="term" value="F:ATP binding"/>
    <property type="evidence" value="ECO:0007669"/>
    <property type="project" value="UniProtKB-KW"/>
</dbReference>
<dbReference type="PROSITE" id="PS50893">
    <property type="entry name" value="ABC_TRANSPORTER_2"/>
    <property type="match status" value="1"/>
</dbReference>
<keyword evidence="6" id="KW-0067">ATP-binding</keyword>
<organism evidence="12 13">
    <name type="scientific">Mycoplasmopsis gallopavonis</name>
    <dbReference type="NCBI Taxonomy" id="76629"/>
    <lineage>
        <taxon>Bacteria</taxon>
        <taxon>Bacillati</taxon>
        <taxon>Mycoplasmatota</taxon>
        <taxon>Mycoplasmoidales</taxon>
        <taxon>Metamycoplasmataceae</taxon>
        <taxon>Mycoplasmopsis</taxon>
    </lineage>
</organism>
<dbReference type="InterPro" id="IPR027417">
    <property type="entry name" value="P-loop_NTPase"/>
</dbReference>
<dbReference type="SMART" id="SM00382">
    <property type="entry name" value="AAA"/>
    <property type="match status" value="1"/>
</dbReference>
<dbReference type="GO" id="GO:0016887">
    <property type="term" value="F:ATP hydrolysis activity"/>
    <property type="evidence" value="ECO:0007669"/>
    <property type="project" value="InterPro"/>
</dbReference>
<feature type="domain" description="ABC transmembrane type-1" evidence="11">
    <location>
        <begin position="1"/>
        <end position="109"/>
    </location>
</feature>
<evidence type="ECO:0000313" key="13">
    <source>
        <dbReference type="Proteomes" id="UP000289862"/>
    </source>
</evidence>
<keyword evidence="7 9" id="KW-1133">Transmembrane helix</keyword>
<accession>A0A449AZV4</accession>
<reference evidence="12 13" key="1">
    <citation type="submission" date="2019-01" db="EMBL/GenBank/DDBJ databases">
        <authorList>
            <consortium name="Pathogen Informatics"/>
        </authorList>
    </citation>
    <scope>NUCLEOTIDE SEQUENCE [LARGE SCALE GENOMIC DNA]</scope>
    <source>
        <strain evidence="12 13">NCTC10186</strain>
        <plasmid evidence="13">2</plasmid>
    </source>
</reference>
<evidence type="ECO:0000259" key="10">
    <source>
        <dbReference type="PROSITE" id="PS50893"/>
    </source>
</evidence>
<evidence type="ECO:0000259" key="11">
    <source>
        <dbReference type="PROSITE" id="PS50929"/>
    </source>
</evidence>
<dbReference type="KEGG" id="mgal:NCTC10186_00537"/>
<keyword evidence="5" id="KW-0547">Nucleotide-binding</keyword>
<dbReference type="InterPro" id="IPR011527">
    <property type="entry name" value="ABC1_TM_dom"/>
</dbReference>
<dbReference type="PROSITE" id="PS00211">
    <property type="entry name" value="ABC_TRANSPORTER_1"/>
    <property type="match status" value="1"/>
</dbReference>
<feature type="transmembrane region" description="Helical" evidence="9">
    <location>
        <begin position="72"/>
        <end position="90"/>
    </location>
</feature>
<dbReference type="SUPFAM" id="SSF52540">
    <property type="entry name" value="P-loop containing nucleoside triphosphate hydrolases"/>
    <property type="match status" value="1"/>
</dbReference>
<dbReference type="GO" id="GO:0140359">
    <property type="term" value="F:ABC-type transporter activity"/>
    <property type="evidence" value="ECO:0007669"/>
    <property type="project" value="InterPro"/>
</dbReference>
<evidence type="ECO:0000256" key="1">
    <source>
        <dbReference type="ARBA" id="ARBA00004651"/>
    </source>
</evidence>
<dbReference type="EC" id="3.6.3.-" evidence="12"/>
<dbReference type="Proteomes" id="UP000289862">
    <property type="component" value="Plasmid 2"/>
</dbReference>
<keyword evidence="13" id="KW-1185">Reference proteome</keyword>
<keyword evidence="12" id="KW-0378">Hydrolase</keyword>
<evidence type="ECO:0000256" key="5">
    <source>
        <dbReference type="ARBA" id="ARBA00022741"/>
    </source>
</evidence>
<dbReference type="OrthoDB" id="383768at2"/>
<evidence type="ECO:0000256" key="6">
    <source>
        <dbReference type="ARBA" id="ARBA00022840"/>
    </source>
</evidence>
<dbReference type="Gene3D" id="3.40.50.300">
    <property type="entry name" value="P-loop containing nucleotide triphosphate hydrolases"/>
    <property type="match status" value="1"/>
</dbReference>
<dbReference type="Pfam" id="PF00664">
    <property type="entry name" value="ABC_membrane"/>
    <property type="match status" value="1"/>
</dbReference>
<geneLocation type="plasmid" evidence="12 13">
    <name>2</name>
</geneLocation>
<keyword evidence="12" id="KW-0614">Plasmid</keyword>
<dbReference type="InterPro" id="IPR017871">
    <property type="entry name" value="ABC_transporter-like_CS"/>
</dbReference>
<comment type="similarity">
    <text evidence="2">Belongs to the ABC transporter superfamily.</text>
</comment>
<sequence length="410" mass="46053">MIDGIKVVKVFNHQQEAIADFKKKNDELFKNDFKSKVVTNLIMPIMSNMGTINFIVMAFIGGMILTSNNQSFMNAININVGVLISFLLYARSFSQPIGTVAQQLNALNSGLAGARRVFEVLDFEPEVDYGKIRLITLEEVPSQIAQELTNKYWWKIPEGMDFIYKPAVGHIKFENVSFGYTKDKLIIDDFSLNVQPGQKVALVGATGAGKTTIANLLNRFYEVTEGSIYFDQINIKDIKKDDLRRAYGLVLQDTSLFSKTIEENITYALQEYENEALINAAQLANANEFIEAMQEGYKTQLVNAGENLSQGQKQLLSIARTTILNPLVLILDEATSTIDTETERKIQNALTQLLVGKTAFVIAHRLSTIKNCDLIVVLDQGKIIEQGTHKQLLELKEHYYNLYTGKVELD</sequence>
<feature type="domain" description="ABC transporter" evidence="10">
    <location>
        <begin position="171"/>
        <end position="405"/>
    </location>
</feature>